<sequence length="242" mass="24655">MSTDRYADWDGAYVLGSLSPTERRQYEEHLAGCPACRAAVTDLAGMPGLLAQVSAEDARTLLAGMPGPLARAGAEDARIRPADEPTDDAAAVIPLRPRTRPPLRRRLFAVAAAVALVLLGGVGGLALAQREGAPPADAIELELTQVDASGVSADVQLTPRPWGTSLGWDCSYPSGPYAPPGDAVYTLTLVDADGGRTVAATWTSAGGGASGLSAATDLPTEAIVAVEIGLVGQDDALATGTL</sequence>
<keyword evidence="3" id="KW-0812">Transmembrane</keyword>
<evidence type="ECO:0000256" key="1">
    <source>
        <dbReference type="ARBA" id="ARBA00023015"/>
    </source>
</evidence>
<gene>
    <name evidence="5" type="primary">rslA</name>
    <name evidence="5" type="ORF">HALOF300_03265</name>
</gene>
<keyword evidence="2" id="KW-0804">Transcription</keyword>
<evidence type="ECO:0000259" key="4">
    <source>
        <dbReference type="Pfam" id="PF13490"/>
    </source>
</evidence>
<keyword evidence="6" id="KW-1185">Reference proteome</keyword>
<feature type="domain" description="Putative zinc-finger" evidence="4">
    <location>
        <begin position="11"/>
        <end position="37"/>
    </location>
</feature>
<protein>
    <submittedName>
        <fullName evidence="5">Anti-sigma-L factor RslA</fullName>
    </submittedName>
</protein>
<keyword evidence="1" id="KW-0805">Transcription regulation</keyword>
<dbReference type="InterPro" id="IPR027383">
    <property type="entry name" value="Znf_put"/>
</dbReference>
<accession>A0A7M4DM96</accession>
<dbReference type="RefSeq" id="WP_156741962.1">
    <property type="nucleotide sequence ID" value="NZ_CACRYJ010000047.1"/>
</dbReference>
<proteinExistence type="predicted"/>
<dbReference type="InterPro" id="IPR041916">
    <property type="entry name" value="Anti_sigma_zinc_sf"/>
</dbReference>
<evidence type="ECO:0000313" key="6">
    <source>
        <dbReference type="Proteomes" id="UP000419743"/>
    </source>
</evidence>
<keyword evidence="3" id="KW-1133">Transmembrane helix</keyword>
<dbReference type="AlphaFoldDB" id="A0A7M4DM96"/>
<reference evidence="5 6" key="1">
    <citation type="submission" date="2019-11" db="EMBL/GenBank/DDBJ databases">
        <authorList>
            <person name="Criscuolo A."/>
        </authorList>
    </citation>
    <scope>NUCLEOTIDE SEQUENCE [LARGE SCALE GENOMIC DNA]</scope>
    <source>
        <strain evidence="5">CIP111667</strain>
    </source>
</reference>
<keyword evidence="3" id="KW-0472">Membrane</keyword>
<evidence type="ECO:0000256" key="3">
    <source>
        <dbReference type="SAM" id="Phobius"/>
    </source>
</evidence>
<dbReference type="Proteomes" id="UP000419743">
    <property type="component" value="Unassembled WGS sequence"/>
</dbReference>
<organism evidence="5 6">
    <name type="scientific">Occultella aeris</name>
    <dbReference type="NCBI Taxonomy" id="2761496"/>
    <lineage>
        <taxon>Bacteria</taxon>
        <taxon>Bacillati</taxon>
        <taxon>Actinomycetota</taxon>
        <taxon>Actinomycetes</taxon>
        <taxon>Micrococcales</taxon>
        <taxon>Ruaniaceae</taxon>
        <taxon>Occultella</taxon>
    </lineage>
</organism>
<evidence type="ECO:0000313" key="5">
    <source>
        <dbReference type="EMBL" id="VZO38495.1"/>
    </source>
</evidence>
<evidence type="ECO:0000256" key="2">
    <source>
        <dbReference type="ARBA" id="ARBA00023163"/>
    </source>
</evidence>
<dbReference type="EMBL" id="CACRYJ010000047">
    <property type="protein sequence ID" value="VZO38495.1"/>
    <property type="molecule type" value="Genomic_DNA"/>
</dbReference>
<dbReference type="Pfam" id="PF13490">
    <property type="entry name" value="zf-HC2"/>
    <property type="match status" value="1"/>
</dbReference>
<name>A0A7M4DM96_9MICO</name>
<feature type="transmembrane region" description="Helical" evidence="3">
    <location>
        <begin position="107"/>
        <end position="128"/>
    </location>
</feature>
<dbReference type="Gene3D" id="1.10.10.1320">
    <property type="entry name" value="Anti-sigma factor, zinc-finger domain"/>
    <property type="match status" value="1"/>
</dbReference>
<comment type="caution">
    <text evidence="5">The sequence shown here is derived from an EMBL/GenBank/DDBJ whole genome shotgun (WGS) entry which is preliminary data.</text>
</comment>